<feature type="transmembrane region" description="Helical" evidence="2">
    <location>
        <begin position="216"/>
        <end position="234"/>
    </location>
</feature>
<dbReference type="AlphaFoldDB" id="X6MP25"/>
<dbReference type="EMBL" id="ASPP01019729">
    <property type="protein sequence ID" value="ETO14830.1"/>
    <property type="molecule type" value="Genomic_DNA"/>
</dbReference>
<dbReference type="Gene3D" id="1.10.720.30">
    <property type="entry name" value="SAP domain"/>
    <property type="match status" value="1"/>
</dbReference>
<sequence length="262" mass="30196">MSNKRKKPETLAWSDIDLKRLTQLDMRVLLQSRGVTKKDLPTKREKIEELLKTKDIEIELKDELTANQLKAELKMRGLDFSPAKKDVLFQRLRGEIDAQPKKKAKRNPKKKKSRASDLEVHVPLYLPPIDNSKANSEPEGPNVLGVFLHSSDAYLEIFEKFMDDLKGVDEKKYAELAKTYQDGCYNESTLKEIMKKCEKVWDVDCFPKGGGFGKKIVRGFVVCNFFFLNLFALLKFNAEKQKKISTGICEHFLRKYPTINCS</sequence>
<accession>X6MP25</accession>
<keyword evidence="2" id="KW-1133">Transmembrane helix</keyword>
<dbReference type="InterPro" id="IPR036361">
    <property type="entry name" value="SAP_dom_sf"/>
</dbReference>
<gene>
    <name evidence="3" type="ORF">RFI_22538</name>
</gene>
<keyword evidence="2" id="KW-0812">Transmembrane</keyword>
<evidence type="ECO:0000313" key="3">
    <source>
        <dbReference type="EMBL" id="ETO14830.1"/>
    </source>
</evidence>
<keyword evidence="4" id="KW-1185">Reference proteome</keyword>
<proteinExistence type="predicted"/>
<comment type="caution">
    <text evidence="3">The sequence shown here is derived from an EMBL/GenBank/DDBJ whole genome shotgun (WGS) entry which is preliminary data.</text>
</comment>
<organism evidence="3 4">
    <name type="scientific">Reticulomyxa filosa</name>
    <dbReference type="NCBI Taxonomy" id="46433"/>
    <lineage>
        <taxon>Eukaryota</taxon>
        <taxon>Sar</taxon>
        <taxon>Rhizaria</taxon>
        <taxon>Retaria</taxon>
        <taxon>Foraminifera</taxon>
        <taxon>Monothalamids</taxon>
        <taxon>Reticulomyxidae</taxon>
        <taxon>Reticulomyxa</taxon>
    </lineage>
</organism>
<evidence type="ECO:0000256" key="2">
    <source>
        <dbReference type="SAM" id="Phobius"/>
    </source>
</evidence>
<reference evidence="3 4" key="1">
    <citation type="journal article" date="2013" name="Curr. Biol.">
        <title>The Genome of the Foraminiferan Reticulomyxa filosa.</title>
        <authorList>
            <person name="Glockner G."/>
            <person name="Hulsmann N."/>
            <person name="Schleicher M."/>
            <person name="Noegel A.A."/>
            <person name="Eichinger L."/>
            <person name="Gallinger C."/>
            <person name="Pawlowski J."/>
            <person name="Sierra R."/>
            <person name="Euteneuer U."/>
            <person name="Pillet L."/>
            <person name="Moustafa A."/>
            <person name="Platzer M."/>
            <person name="Groth M."/>
            <person name="Szafranski K."/>
            <person name="Schliwa M."/>
        </authorList>
    </citation>
    <scope>NUCLEOTIDE SEQUENCE [LARGE SCALE GENOMIC DNA]</scope>
</reference>
<keyword evidence="2" id="KW-0472">Membrane</keyword>
<name>X6MP25_RETFI</name>
<evidence type="ECO:0000256" key="1">
    <source>
        <dbReference type="SAM" id="MobiDB-lite"/>
    </source>
</evidence>
<feature type="compositionally biased region" description="Basic residues" evidence="1">
    <location>
        <begin position="101"/>
        <end position="113"/>
    </location>
</feature>
<feature type="region of interest" description="Disordered" evidence="1">
    <location>
        <begin position="98"/>
        <end position="117"/>
    </location>
</feature>
<protein>
    <recommendedName>
        <fullName evidence="5">SAP domain-containing protein</fullName>
    </recommendedName>
</protein>
<dbReference type="Proteomes" id="UP000023152">
    <property type="component" value="Unassembled WGS sequence"/>
</dbReference>
<evidence type="ECO:0000313" key="4">
    <source>
        <dbReference type="Proteomes" id="UP000023152"/>
    </source>
</evidence>
<evidence type="ECO:0008006" key="5">
    <source>
        <dbReference type="Google" id="ProtNLM"/>
    </source>
</evidence>